<protein>
    <submittedName>
        <fullName evidence="1">Uncharacterized protein</fullName>
    </submittedName>
</protein>
<reference evidence="1 2" key="1">
    <citation type="submission" date="2019-07" db="EMBL/GenBank/DDBJ databases">
        <title>Criibacterium bergeronii gen. nov., sp. nov. isolated from human clinical samples.</title>
        <authorList>
            <person name="Maheux A.F."/>
            <person name="Boudreau D.K."/>
            <person name="Berube E."/>
            <person name="Brodeur S."/>
            <person name="Bernard K.A."/>
            <person name="Abed J.Y."/>
            <person name="Ducrey E."/>
            <person name="Guay E.F."/>
            <person name="Raymond F."/>
            <person name="Corbeil J."/>
            <person name="Domingo M.-C."/>
            <person name="Roy P.H."/>
            <person name="Boissinot M."/>
            <person name="Tocheva E.I."/>
            <person name="Omar R.F."/>
        </authorList>
    </citation>
    <scope>NUCLEOTIDE SEQUENCE [LARGE SCALE GENOMIC DNA]</scope>
    <source>
        <strain evidence="1 2">CCRI-24246</strain>
    </source>
</reference>
<evidence type="ECO:0000313" key="1">
    <source>
        <dbReference type="EMBL" id="TRW26258.1"/>
    </source>
</evidence>
<comment type="caution">
    <text evidence="1">The sequence shown here is derived from an EMBL/GenBank/DDBJ whole genome shotgun (WGS) entry which is preliminary data.</text>
</comment>
<name>A0A552V734_9FIRM</name>
<dbReference type="Proteomes" id="UP000319424">
    <property type="component" value="Unassembled WGS sequence"/>
</dbReference>
<gene>
    <name evidence="1" type="ORF">FL857_06110</name>
</gene>
<dbReference type="EMBL" id="VJXW01000007">
    <property type="protein sequence ID" value="TRW26258.1"/>
    <property type="molecule type" value="Genomic_DNA"/>
</dbReference>
<accession>A0A552V734</accession>
<dbReference type="RefSeq" id="WP_144398188.1">
    <property type="nucleotide sequence ID" value="NZ_VJXW01000007.1"/>
</dbReference>
<sequence>MKFELSKEEQSFLKQYAAVYDRERDIDWTADPIVLVQNKVKRDVSGEHNFDLIEYEVYVDDRCICEDWLFSDLEEVIENIRGYFIQGGDSGLDEEEFDEVTEDMRYHLEGFYSSDIWEYEGKHINITVKKRFFEYYYKTVAYFFTRAEAKKYVKYQAHNLHEPRVFTSYAGYANNGDFPIFQKLLLRLGKQLLEE</sequence>
<evidence type="ECO:0000313" key="2">
    <source>
        <dbReference type="Proteomes" id="UP000319424"/>
    </source>
</evidence>
<proteinExistence type="predicted"/>
<dbReference type="AlphaFoldDB" id="A0A552V734"/>
<dbReference type="OrthoDB" id="9762913at2"/>
<organism evidence="1 2">
    <name type="scientific">Criibacterium bergeronii</name>
    <dbReference type="NCBI Taxonomy" id="1871336"/>
    <lineage>
        <taxon>Bacteria</taxon>
        <taxon>Bacillati</taxon>
        <taxon>Bacillota</taxon>
        <taxon>Clostridia</taxon>
        <taxon>Peptostreptococcales</taxon>
        <taxon>Filifactoraceae</taxon>
        <taxon>Criibacterium</taxon>
    </lineage>
</organism>